<keyword evidence="3" id="KW-0378">Hydrolase</keyword>
<dbReference type="Proteomes" id="UP000177932">
    <property type="component" value="Unassembled WGS sequence"/>
</dbReference>
<feature type="active site" description="Proton acceptor" evidence="7">
    <location>
        <position position="213"/>
    </location>
</feature>
<dbReference type="AlphaFoldDB" id="A0A1G2H450"/>
<keyword evidence="5" id="KW-0573">Peptidoglycan synthesis</keyword>
<feature type="binding site" evidence="8">
    <location>
        <position position="375"/>
    </location>
    <ligand>
        <name>substrate</name>
    </ligand>
</feature>
<comment type="caution">
    <text evidence="12">The sequence shown here is derived from an EMBL/GenBank/DDBJ whole genome shotgun (WGS) entry which is preliminary data.</text>
</comment>
<dbReference type="InterPro" id="IPR001967">
    <property type="entry name" value="Peptidase_S11_N"/>
</dbReference>
<organism evidence="12 13">
    <name type="scientific">Candidatus Spechtbacteria bacterium RIFCSPHIGHO2_01_FULL_43_30</name>
    <dbReference type="NCBI Taxonomy" id="1802158"/>
    <lineage>
        <taxon>Bacteria</taxon>
        <taxon>Candidatus Spechtiibacteriota</taxon>
    </lineage>
</organism>
<dbReference type="GO" id="GO:0008360">
    <property type="term" value="P:regulation of cell shape"/>
    <property type="evidence" value="ECO:0007669"/>
    <property type="project" value="UniProtKB-KW"/>
</dbReference>
<dbReference type="EMBL" id="MHOD01000034">
    <property type="protein sequence ID" value="OGZ57237.1"/>
    <property type="molecule type" value="Genomic_DNA"/>
</dbReference>
<dbReference type="InterPro" id="IPR018044">
    <property type="entry name" value="Peptidase_S11"/>
</dbReference>
<dbReference type="PRINTS" id="PR00725">
    <property type="entry name" value="DADACBPTASE1"/>
</dbReference>
<feature type="compositionally biased region" description="Polar residues" evidence="10">
    <location>
        <begin position="39"/>
        <end position="55"/>
    </location>
</feature>
<evidence type="ECO:0000256" key="3">
    <source>
        <dbReference type="ARBA" id="ARBA00022801"/>
    </source>
</evidence>
<dbReference type="GO" id="GO:0009252">
    <property type="term" value="P:peptidoglycan biosynthetic process"/>
    <property type="evidence" value="ECO:0007669"/>
    <property type="project" value="UniProtKB-KW"/>
</dbReference>
<dbReference type="PANTHER" id="PTHR21581">
    <property type="entry name" value="D-ALANYL-D-ALANINE CARBOXYPEPTIDASE"/>
    <property type="match status" value="1"/>
</dbReference>
<dbReference type="InterPro" id="IPR012338">
    <property type="entry name" value="Beta-lactam/transpept-like"/>
</dbReference>
<dbReference type="Gene3D" id="3.40.710.10">
    <property type="entry name" value="DD-peptidase/beta-lactamase superfamily"/>
    <property type="match status" value="1"/>
</dbReference>
<evidence type="ECO:0000259" key="11">
    <source>
        <dbReference type="Pfam" id="PF00768"/>
    </source>
</evidence>
<evidence type="ECO:0000256" key="9">
    <source>
        <dbReference type="RuleBase" id="RU004016"/>
    </source>
</evidence>
<evidence type="ECO:0000313" key="13">
    <source>
        <dbReference type="Proteomes" id="UP000177932"/>
    </source>
</evidence>
<dbReference type="GO" id="GO:0009002">
    <property type="term" value="F:serine-type D-Ala-D-Ala carboxypeptidase activity"/>
    <property type="evidence" value="ECO:0007669"/>
    <property type="project" value="InterPro"/>
</dbReference>
<comment type="similarity">
    <text evidence="1 9">Belongs to the peptidase S11 family.</text>
</comment>
<evidence type="ECO:0000313" key="12">
    <source>
        <dbReference type="EMBL" id="OGZ57237.1"/>
    </source>
</evidence>
<dbReference type="GO" id="GO:0006508">
    <property type="term" value="P:proteolysis"/>
    <property type="evidence" value="ECO:0007669"/>
    <property type="project" value="InterPro"/>
</dbReference>
<feature type="active site" evidence="7">
    <location>
        <position position="265"/>
    </location>
</feature>
<evidence type="ECO:0000256" key="6">
    <source>
        <dbReference type="ARBA" id="ARBA00023316"/>
    </source>
</evidence>
<keyword evidence="6" id="KW-0961">Cell wall biogenesis/degradation</keyword>
<evidence type="ECO:0000256" key="5">
    <source>
        <dbReference type="ARBA" id="ARBA00022984"/>
    </source>
</evidence>
<evidence type="ECO:0000256" key="8">
    <source>
        <dbReference type="PIRSR" id="PIRSR618044-2"/>
    </source>
</evidence>
<evidence type="ECO:0000256" key="1">
    <source>
        <dbReference type="ARBA" id="ARBA00007164"/>
    </source>
</evidence>
<proteinExistence type="inferred from homology"/>
<feature type="compositionally biased region" description="Acidic residues" evidence="10">
    <location>
        <begin position="56"/>
        <end position="66"/>
    </location>
</feature>
<evidence type="ECO:0000256" key="2">
    <source>
        <dbReference type="ARBA" id="ARBA00022729"/>
    </source>
</evidence>
<evidence type="ECO:0000256" key="4">
    <source>
        <dbReference type="ARBA" id="ARBA00022960"/>
    </source>
</evidence>
<feature type="compositionally biased region" description="Basic and acidic residues" evidence="10">
    <location>
        <begin position="82"/>
        <end position="91"/>
    </location>
</feature>
<evidence type="ECO:0000256" key="7">
    <source>
        <dbReference type="PIRSR" id="PIRSR618044-1"/>
    </source>
</evidence>
<feature type="domain" description="Peptidase S11 D-alanyl-D-alanine carboxypeptidase A N-terminal" evidence="11">
    <location>
        <begin position="179"/>
        <end position="390"/>
    </location>
</feature>
<dbReference type="PANTHER" id="PTHR21581:SF6">
    <property type="entry name" value="TRAFFICKING PROTEIN PARTICLE COMPLEX SUBUNIT 12"/>
    <property type="match status" value="1"/>
</dbReference>
<evidence type="ECO:0000256" key="10">
    <source>
        <dbReference type="SAM" id="MobiDB-lite"/>
    </source>
</evidence>
<protein>
    <recommendedName>
        <fullName evidence="11">Peptidase S11 D-alanyl-D-alanine carboxypeptidase A N-terminal domain-containing protein</fullName>
    </recommendedName>
</protein>
<keyword evidence="4" id="KW-0133">Cell shape</keyword>
<dbReference type="GO" id="GO:0071555">
    <property type="term" value="P:cell wall organization"/>
    <property type="evidence" value="ECO:0007669"/>
    <property type="project" value="UniProtKB-KW"/>
</dbReference>
<keyword evidence="2" id="KW-0732">Signal</keyword>
<name>A0A1G2H450_9BACT</name>
<dbReference type="SUPFAM" id="SSF56601">
    <property type="entry name" value="beta-lactamase/transpeptidase-like"/>
    <property type="match status" value="1"/>
</dbReference>
<sequence>MRYILLFLIAILLPIFAFLNFSYDTDTSGKKIGSDAEPENQTASLNFSEVSSDTNFSDDAESESDEGGNNSDKIDSGIAKPADNEPVKPDEDAVSPSKKMDGSEIATSISEYVNRIFNSISGTDPGVVESSSEIRHILPSATYASPSAFPETSTSVQPYLERLKNPSFVPLRNWDVDFEDIDGEALLVIEPGSQKVLYNKNIFESRPIASLTKLITALVVIGELDLKDEVTISKNAVDAYGEMGGLVVDEKLTVENLLYIMLISSSNDAAVALEEYYNSLRTDENSTFVWAMNRMAQELRLFDSVFVEPTGIDENNISTAYDLARLADHAFAIPMLRQIMSTAIIDVMSLDGKIAHRIVNSNKLLGVIPGVLGGKTGYTEEAGESIVLFVKKLDLSQADDYLIYVILGSMDRTKSSRHLIDWMGNAYVWE</sequence>
<dbReference type="Pfam" id="PF00768">
    <property type="entry name" value="Peptidase_S11"/>
    <property type="match status" value="1"/>
</dbReference>
<feature type="region of interest" description="Disordered" evidence="10">
    <location>
        <begin position="29"/>
        <end position="102"/>
    </location>
</feature>
<gene>
    <name evidence="12" type="ORF">A2827_02130</name>
</gene>
<dbReference type="STRING" id="1802158.A2827_02130"/>
<reference evidence="12 13" key="1">
    <citation type="journal article" date="2016" name="Nat. Commun.">
        <title>Thousands of microbial genomes shed light on interconnected biogeochemical processes in an aquifer system.</title>
        <authorList>
            <person name="Anantharaman K."/>
            <person name="Brown C.T."/>
            <person name="Hug L.A."/>
            <person name="Sharon I."/>
            <person name="Castelle C.J."/>
            <person name="Probst A.J."/>
            <person name="Thomas B.C."/>
            <person name="Singh A."/>
            <person name="Wilkins M.J."/>
            <person name="Karaoz U."/>
            <person name="Brodie E.L."/>
            <person name="Williams K.H."/>
            <person name="Hubbard S.S."/>
            <person name="Banfield J.F."/>
        </authorList>
    </citation>
    <scope>NUCLEOTIDE SEQUENCE [LARGE SCALE GENOMIC DNA]</scope>
</reference>
<accession>A0A1G2H450</accession>
<feature type="active site" description="Acyl-ester intermediate" evidence="7">
    <location>
        <position position="210"/>
    </location>
</feature>